<dbReference type="Gene3D" id="3.40.50.1820">
    <property type="entry name" value="alpha/beta hydrolase"/>
    <property type="match status" value="1"/>
</dbReference>
<evidence type="ECO:0000256" key="6">
    <source>
        <dbReference type="ARBA" id="ARBA00022729"/>
    </source>
</evidence>
<dbReference type="GeneID" id="30037444"/>
<evidence type="ECO:0000256" key="11">
    <source>
        <dbReference type="RuleBase" id="RU361156"/>
    </source>
</evidence>
<reference evidence="12 13" key="1">
    <citation type="submission" date="2016-02" db="EMBL/GenBank/DDBJ databases">
        <title>Complete genome sequence and transcriptome regulation of the pentose utilising yeast Sugiyamaella lignohabitans.</title>
        <authorList>
            <person name="Bellasio M."/>
            <person name="Peymann A."/>
            <person name="Valli M."/>
            <person name="Sipitzky M."/>
            <person name="Graf A."/>
            <person name="Sauer M."/>
            <person name="Marx H."/>
            <person name="Mattanovich D."/>
        </authorList>
    </citation>
    <scope>NUCLEOTIDE SEQUENCE [LARGE SCALE GENOMIC DNA]</scope>
    <source>
        <strain evidence="12 13">CBS 10342</strain>
    </source>
</reference>
<dbReference type="EMBL" id="CP014502">
    <property type="protein sequence ID" value="ANB14263.1"/>
    <property type="molecule type" value="Genomic_DNA"/>
</dbReference>
<gene>
    <name evidence="12" type="primary">PRC1</name>
    <name evidence="12" type="ORF">AWJ20_5225</name>
</gene>
<dbReference type="OrthoDB" id="443318at2759"/>
<dbReference type="Pfam" id="PF00450">
    <property type="entry name" value="Peptidase_S10"/>
    <property type="match status" value="1"/>
</dbReference>
<dbReference type="RefSeq" id="XP_018736740.1">
    <property type="nucleotide sequence ID" value="XM_018882355.1"/>
</dbReference>
<sequence length="365" mass="41142">MKLKRNPYSWNSKANVIFLDQPVGTGMSYSSGSSVDRTTQAAEDVYSFLTQFFERFPQYSSHKFHIAGESYAGHYIPVFSQYILSQKNKNFNLTSVMIGNGLTDPLTQYSYYQPMACGQGGAPAVVSQNVCQNMQRNLPACLNLIQTCYNNPNSESCFIGTLTCEQSQLGPYQQTGKNVYDVRKTCDPNSNGLCYEALNYVNQYLNQANVKQALGVQNSITFQDCNNQINSNFINSGDWLQPTQRRVANVLDAGVPVLIYAGDKDYICNWLGNRAWTQNLQWSGQTEFKQTKTRKWLTKDKKTYAGDVTNARHFTFVRLFNAGHLVPHDQPENSLDMVNRWISGDYSLQGQNGLPSAHQAFKETS</sequence>
<dbReference type="PANTHER" id="PTHR11802">
    <property type="entry name" value="SERINE PROTEASE FAMILY S10 SERINE CARBOXYPEPTIDASE"/>
    <property type="match status" value="1"/>
</dbReference>
<comment type="subcellular location">
    <subcellularLocation>
        <location evidence="1">Vacuole</location>
    </subcellularLocation>
</comment>
<keyword evidence="8" id="KW-1015">Disulfide bond</keyword>
<evidence type="ECO:0000256" key="7">
    <source>
        <dbReference type="ARBA" id="ARBA00022801"/>
    </source>
</evidence>
<proteinExistence type="inferred from homology"/>
<dbReference type="EC" id="3.4.16.-" evidence="11"/>
<evidence type="ECO:0000256" key="4">
    <source>
        <dbReference type="ARBA" id="ARBA00022645"/>
    </source>
</evidence>
<evidence type="ECO:0000313" key="12">
    <source>
        <dbReference type="EMBL" id="ANB14263.1"/>
    </source>
</evidence>
<dbReference type="SUPFAM" id="SSF53474">
    <property type="entry name" value="alpha/beta-Hydrolases"/>
    <property type="match status" value="1"/>
</dbReference>
<organism evidence="12 13">
    <name type="scientific">Sugiyamaella lignohabitans</name>
    <dbReference type="NCBI Taxonomy" id="796027"/>
    <lineage>
        <taxon>Eukaryota</taxon>
        <taxon>Fungi</taxon>
        <taxon>Dikarya</taxon>
        <taxon>Ascomycota</taxon>
        <taxon>Saccharomycotina</taxon>
        <taxon>Dipodascomycetes</taxon>
        <taxon>Dipodascales</taxon>
        <taxon>Trichomonascaceae</taxon>
        <taxon>Sugiyamaella</taxon>
    </lineage>
</organism>
<dbReference type="PRINTS" id="PR00724">
    <property type="entry name" value="CRBOXYPTASEC"/>
</dbReference>
<protein>
    <recommendedName>
        <fullName evidence="11">Carboxypeptidase</fullName>
        <ecNumber evidence="11">3.4.16.-</ecNumber>
    </recommendedName>
</protein>
<dbReference type="GO" id="GO:0000328">
    <property type="term" value="C:fungal-type vacuole lumen"/>
    <property type="evidence" value="ECO:0007669"/>
    <property type="project" value="UniProtKB-ARBA"/>
</dbReference>
<evidence type="ECO:0000256" key="8">
    <source>
        <dbReference type="ARBA" id="ARBA00023157"/>
    </source>
</evidence>
<dbReference type="Gene3D" id="1.10.287.410">
    <property type="match status" value="1"/>
</dbReference>
<dbReference type="FunFam" id="1.10.287.410:FF:000001">
    <property type="entry name" value="Carboxypeptidase Y"/>
    <property type="match status" value="1"/>
</dbReference>
<evidence type="ECO:0000313" key="13">
    <source>
        <dbReference type="Proteomes" id="UP000189580"/>
    </source>
</evidence>
<keyword evidence="5 11" id="KW-0645">Protease</keyword>
<dbReference type="InterPro" id="IPR001563">
    <property type="entry name" value="Peptidase_S10"/>
</dbReference>
<keyword evidence="3" id="KW-0926">Vacuole</keyword>
<dbReference type="PANTHER" id="PTHR11802:SF113">
    <property type="entry name" value="SERINE CARBOXYPEPTIDASE CTSA-4.1"/>
    <property type="match status" value="1"/>
</dbReference>
<keyword evidence="6" id="KW-0732">Signal</keyword>
<dbReference type="PROSITE" id="PS00131">
    <property type="entry name" value="CARBOXYPEPT_SER_SER"/>
    <property type="match status" value="1"/>
</dbReference>
<keyword evidence="7 11" id="KW-0378">Hydrolase</keyword>
<dbReference type="KEGG" id="slb:AWJ20_5225"/>
<evidence type="ECO:0000256" key="5">
    <source>
        <dbReference type="ARBA" id="ARBA00022670"/>
    </source>
</evidence>
<dbReference type="GO" id="GO:0046938">
    <property type="term" value="P:phytochelatin biosynthetic process"/>
    <property type="evidence" value="ECO:0007669"/>
    <property type="project" value="UniProtKB-ARBA"/>
</dbReference>
<dbReference type="InterPro" id="IPR029058">
    <property type="entry name" value="AB_hydrolase_fold"/>
</dbReference>
<comment type="catalytic activity">
    <reaction evidence="10">
        <text>Release of a C-terminal amino acid with broad specificity.</text>
        <dbReference type="EC" id="3.4.16.5"/>
    </reaction>
</comment>
<evidence type="ECO:0000256" key="3">
    <source>
        <dbReference type="ARBA" id="ARBA00022554"/>
    </source>
</evidence>
<evidence type="ECO:0000256" key="2">
    <source>
        <dbReference type="ARBA" id="ARBA00009431"/>
    </source>
</evidence>
<dbReference type="GO" id="GO:0031638">
    <property type="term" value="P:zymogen activation"/>
    <property type="evidence" value="ECO:0007669"/>
    <property type="project" value="UniProtKB-ARBA"/>
</dbReference>
<evidence type="ECO:0000256" key="10">
    <source>
        <dbReference type="ARBA" id="ARBA00052076"/>
    </source>
</evidence>
<keyword evidence="4 11" id="KW-0121">Carboxypeptidase</keyword>
<dbReference type="Proteomes" id="UP000189580">
    <property type="component" value="Chromosome d"/>
</dbReference>
<comment type="similarity">
    <text evidence="2 11">Belongs to the peptidase S10 family.</text>
</comment>
<evidence type="ECO:0000256" key="9">
    <source>
        <dbReference type="ARBA" id="ARBA00023180"/>
    </source>
</evidence>
<keyword evidence="9" id="KW-0325">Glycoprotein</keyword>
<dbReference type="AlphaFoldDB" id="A0A167EMP9"/>
<name>A0A167EMP9_9ASCO</name>
<evidence type="ECO:0000256" key="1">
    <source>
        <dbReference type="ARBA" id="ARBA00004116"/>
    </source>
</evidence>
<dbReference type="GO" id="GO:0004185">
    <property type="term" value="F:serine-type carboxypeptidase activity"/>
    <property type="evidence" value="ECO:0007669"/>
    <property type="project" value="UniProtKB-UniRule"/>
</dbReference>
<accession>A0A167EMP9</accession>
<dbReference type="GO" id="GO:0006995">
    <property type="term" value="P:cellular response to nitrogen starvation"/>
    <property type="evidence" value="ECO:0007669"/>
    <property type="project" value="UniProtKB-ARBA"/>
</dbReference>
<keyword evidence="13" id="KW-1185">Reference proteome</keyword>
<dbReference type="InterPro" id="IPR018202">
    <property type="entry name" value="Ser_caboxypep_ser_AS"/>
</dbReference>